<dbReference type="EMBL" id="MU275845">
    <property type="protein sequence ID" value="KAI0052430.1"/>
    <property type="molecule type" value="Genomic_DNA"/>
</dbReference>
<feature type="non-terminal residue" evidence="1">
    <location>
        <position position="360"/>
    </location>
</feature>
<sequence>MAPVQTPVEVHHIIVEWVYRSSQHDAVDYATLRACALVCRGWTPLAQRLLVRRVPRNMRNSRRDLPLLHRTLRSNPHLAAHVRCVSLVVNAALHFDGLALLEICPGIEAIIFFGEIIDKVDTVLEARLRALPLRPVHLTLFGQNTVVNRIVNLWPSVRTLELSVWHDWPSNSELRIPQSVHALMLYSGQKQCFLSPEADLPMFRDLDMRFPLWQNSRWCKQLLASGMLPRIHKLTIAGDFPPPNILEQLDQLEALIFNTLPTQDVSLPTKLRHIGYHFEIRGQRQAHEVAFLRIALGTLEDWQLVTCARYSSAAQLAALEEACRGRGAEFKTYEDPRCIPVGIEFVHMHVVAECLADILG</sequence>
<evidence type="ECO:0000313" key="2">
    <source>
        <dbReference type="Proteomes" id="UP000814033"/>
    </source>
</evidence>
<comment type="caution">
    <text evidence="1">The sequence shown here is derived from an EMBL/GenBank/DDBJ whole genome shotgun (WGS) entry which is preliminary data.</text>
</comment>
<evidence type="ECO:0000313" key="1">
    <source>
        <dbReference type="EMBL" id="KAI0052430.1"/>
    </source>
</evidence>
<keyword evidence="2" id="KW-1185">Reference proteome</keyword>
<reference evidence="1" key="1">
    <citation type="submission" date="2021-02" db="EMBL/GenBank/DDBJ databases">
        <authorList>
            <consortium name="DOE Joint Genome Institute"/>
            <person name="Ahrendt S."/>
            <person name="Looney B.P."/>
            <person name="Miyauchi S."/>
            <person name="Morin E."/>
            <person name="Drula E."/>
            <person name="Courty P.E."/>
            <person name="Chicoki N."/>
            <person name="Fauchery L."/>
            <person name="Kohler A."/>
            <person name="Kuo A."/>
            <person name="Labutti K."/>
            <person name="Pangilinan J."/>
            <person name="Lipzen A."/>
            <person name="Riley R."/>
            <person name="Andreopoulos W."/>
            <person name="He G."/>
            <person name="Johnson J."/>
            <person name="Barry K.W."/>
            <person name="Grigoriev I.V."/>
            <person name="Nagy L."/>
            <person name="Hibbett D."/>
            <person name="Henrissat B."/>
            <person name="Matheny P.B."/>
            <person name="Labbe J."/>
            <person name="Martin F."/>
        </authorList>
    </citation>
    <scope>NUCLEOTIDE SEQUENCE</scope>
    <source>
        <strain evidence="1">FP105234-sp</strain>
    </source>
</reference>
<name>A0ACB8S7Q6_9AGAM</name>
<organism evidence="1 2">
    <name type="scientific">Auriscalpium vulgare</name>
    <dbReference type="NCBI Taxonomy" id="40419"/>
    <lineage>
        <taxon>Eukaryota</taxon>
        <taxon>Fungi</taxon>
        <taxon>Dikarya</taxon>
        <taxon>Basidiomycota</taxon>
        <taxon>Agaricomycotina</taxon>
        <taxon>Agaricomycetes</taxon>
        <taxon>Russulales</taxon>
        <taxon>Auriscalpiaceae</taxon>
        <taxon>Auriscalpium</taxon>
    </lineage>
</organism>
<gene>
    <name evidence="1" type="ORF">FA95DRAFT_1592704</name>
</gene>
<dbReference type="Proteomes" id="UP000814033">
    <property type="component" value="Unassembled WGS sequence"/>
</dbReference>
<reference evidence="1" key="2">
    <citation type="journal article" date="2022" name="New Phytol.">
        <title>Evolutionary transition to the ectomycorrhizal habit in the genomes of a hyperdiverse lineage of mushroom-forming fungi.</title>
        <authorList>
            <person name="Looney B."/>
            <person name="Miyauchi S."/>
            <person name="Morin E."/>
            <person name="Drula E."/>
            <person name="Courty P.E."/>
            <person name="Kohler A."/>
            <person name="Kuo A."/>
            <person name="LaButti K."/>
            <person name="Pangilinan J."/>
            <person name="Lipzen A."/>
            <person name="Riley R."/>
            <person name="Andreopoulos W."/>
            <person name="He G."/>
            <person name="Johnson J."/>
            <person name="Nolan M."/>
            <person name="Tritt A."/>
            <person name="Barry K.W."/>
            <person name="Grigoriev I.V."/>
            <person name="Nagy L.G."/>
            <person name="Hibbett D."/>
            <person name="Henrissat B."/>
            <person name="Matheny P.B."/>
            <person name="Labbe J."/>
            <person name="Martin F.M."/>
        </authorList>
    </citation>
    <scope>NUCLEOTIDE SEQUENCE</scope>
    <source>
        <strain evidence="1">FP105234-sp</strain>
    </source>
</reference>
<protein>
    <submittedName>
        <fullName evidence="1">Uncharacterized protein</fullName>
    </submittedName>
</protein>
<proteinExistence type="predicted"/>
<accession>A0ACB8S7Q6</accession>